<dbReference type="RefSeq" id="WP_037546736.1">
    <property type="nucleotide sequence ID" value="NZ_JNUP01000048.1"/>
</dbReference>
<evidence type="ECO:0000313" key="2">
    <source>
        <dbReference type="EMBL" id="KGE72749.1"/>
    </source>
</evidence>
<feature type="signal peptide" evidence="1">
    <location>
        <begin position="1"/>
        <end position="26"/>
    </location>
</feature>
<dbReference type="Proteomes" id="UP000029692">
    <property type="component" value="Unassembled WGS sequence"/>
</dbReference>
<evidence type="ECO:0000313" key="3">
    <source>
        <dbReference type="Proteomes" id="UP000029692"/>
    </source>
</evidence>
<protein>
    <recommendedName>
        <fullName evidence="4">Lipoprotein</fullName>
    </recommendedName>
</protein>
<organism evidence="2 3">
    <name type="scientific">Spirochaeta lutea</name>
    <dbReference type="NCBI Taxonomy" id="1480694"/>
    <lineage>
        <taxon>Bacteria</taxon>
        <taxon>Pseudomonadati</taxon>
        <taxon>Spirochaetota</taxon>
        <taxon>Spirochaetia</taxon>
        <taxon>Spirochaetales</taxon>
        <taxon>Spirochaetaceae</taxon>
        <taxon>Spirochaeta</taxon>
    </lineage>
</organism>
<accession>A0A098QYL0</accession>
<reference evidence="2 3" key="1">
    <citation type="submission" date="2014-05" db="EMBL/GenBank/DDBJ databases">
        <title>De novo Genome Sequence of Spirocheata sp.</title>
        <authorList>
            <person name="Shivani Y."/>
            <person name="Subhash Y."/>
            <person name="Tushar L."/>
            <person name="Sasikala C."/>
            <person name="Ramana C.V."/>
        </authorList>
    </citation>
    <scope>NUCLEOTIDE SEQUENCE [LARGE SCALE GENOMIC DNA]</scope>
    <source>
        <strain evidence="2 3">JC230</strain>
    </source>
</reference>
<proteinExistence type="predicted"/>
<dbReference type="EMBL" id="JNUP01000048">
    <property type="protein sequence ID" value="KGE72749.1"/>
    <property type="molecule type" value="Genomic_DNA"/>
</dbReference>
<sequence>MKIKRANRRAVLSCALFVSLLSGCEADSKNVEVQNFSTESTKQVHTKISQIEYAEPRLEILNSFSIEIEQLDAADSSEIVLVLEDGKLVDPRPISGPLTILDLNSQYGNEHLLGYKQFYGCQLELIINNTTGYPEELKILPFFDGTQNKGARLTFEWKVLPGRSTFFRYDTSIP</sequence>
<evidence type="ECO:0000256" key="1">
    <source>
        <dbReference type="SAM" id="SignalP"/>
    </source>
</evidence>
<dbReference type="AlphaFoldDB" id="A0A098QYL0"/>
<evidence type="ECO:0008006" key="4">
    <source>
        <dbReference type="Google" id="ProtNLM"/>
    </source>
</evidence>
<comment type="caution">
    <text evidence="2">The sequence shown here is derived from an EMBL/GenBank/DDBJ whole genome shotgun (WGS) entry which is preliminary data.</text>
</comment>
<name>A0A098QYL0_9SPIO</name>
<feature type="chain" id="PRO_5001938612" description="Lipoprotein" evidence="1">
    <location>
        <begin position="27"/>
        <end position="174"/>
    </location>
</feature>
<keyword evidence="1" id="KW-0732">Signal</keyword>
<dbReference type="PROSITE" id="PS51257">
    <property type="entry name" value="PROKAR_LIPOPROTEIN"/>
    <property type="match status" value="1"/>
</dbReference>
<keyword evidence="3" id="KW-1185">Reference proteome</keyword>
<gene>
    <name evidence="2" type="ORF">DC28_05725</name>
</gene>